<accession>A0A1J1IFB7</accession>
<gene>
    <name evidence="3" type="ORF">CLUMA_CG010542</name>
</gene>
<feature type="region of interest" description="Disordered" evidence="1">
    <location>
        <begin position="166"/>
        <end position="214"/>
    </location>
</feature>
<feature type="region of interest" description="Disordered" evidence="1">
    <location>
        <begin position="63"/>
        <end position="94"/>
    </location>
</feature>
<dbReference type="EMBL" id="CVRI01000047">
    <property type="protein sequence ID" value="CRK97145.1"/>
    <property type="molecule type" value="Genomic_DNA"/>
</dbReference>
<reference evidence="3 4" key="1">
    <citation type="submission" date="2015-04" db="EMBL/GenBank/DDBJ databases">
        <authorList>
            <person name="Syromyatnikov M.Y."/>
            <person name="Popov V.N."/>
        </authorList>
    </citation>
    <scope>NUCLEOTIDE SEQUENCE [LARGE SCALE GENOMIC DNA]</scope>
</reference>
<dbReference type="SUPFAM" id="SSF74924">
    <property type="entry name" value="Cap-Gly domain"/>
    <property type="match status" value="1"/>
</dbReference>
<feature type="compositionally biased region" description="Polar residues" evidence="1">
    <location>
        <begin position="187"/>
        <end position="198"/>
    </location>
</feature>
<keyword evidence="4" id="KW-1185">Reference proteome</keyword>
<protein>
    <submittedName>
        <fullName evidence="3">CLUMA_CG010542, isoform A</fullName>
    </submittedName>
</protein>
<feature type="region of interest" description="Disordered" evidence="1">
    <location>
        <begin position="1"/>
        <end position="25"/>
    </location>
</feature>
<feature type="compositionally biased region" description="Basic and acidic residues" evidence="1">
    <location>
        <begin position="166"/>
        <end position="186"/>
    </location>
</feature>
<proteinExistence type="predicted"/>
<dbReference type="Pfam" id="PF01302">
    <property type="entry name" value="CAP_GLY"/>
    <property type="match status" value="1"/>
</dbReference>
<dbReference type="OrthoDB" id="2130750at2759"/>
<evidence type="ECO:0000313" key="3">
    <source>
        <dbReference type="EMBL" id="CRK97145.1"/>
    </source>
</evidence>
<dbReference type="InterPro" id="IPR000938">
    <property type="entry name" value="CAP-Gly_domain"/>
</dbReference>
<dbReference type="Gene3D" id="2.30.30.190">
    <property type="entry name" value="CAP Gly-rich-like domain"/>
    <property type="match status" value="1"/>
</dbReference>
<dbReference type="STRING" id="568069.A0A1J1IFB7"/>
<feature type="compositionally biased region" description="Acidic residues" evidence="1">
    <location>
        <begin position="66"/>
        <end position="94"/>
    </location>
</feature>
<feature type="domain" description="CAP-Gly" evidence="2">
    <location>
        <begin position="651"/>
        <end position="685"/>
    </location>
</feature>
<feature type="compositionally biased region" description="Basic and acidic residues" evidence="1">
    <location>
        <begin position="1"/>
        <end position="10"/>
    </location>
</feature>
<dbReference type="AlphaFoldDB" id="A0A1J1IFB7"/>
<name>A0A1J1IFB7_9DIPT</name>
<evidence type="ECO:0000313" key="4">
    <source>
        <dbReference type="Proteomes" id="UP000183832"/>
    </source>
</evidence>
<sequence>MMAEKIKVTNEDNVSITKSSDKISVHQTSSEYLNLDIDDMSEGDNSVFTEGATTPIEQRLQQVEDIGSDNEAEANEDGELPRDEGEDNEDIPEEVDDIELIFSSEDNKDVIQEDLVSLSEYEPWQVGGDAGTPILTRFSTLTSEDRDREAYYEKKKALKAARNISKNKEKSLSTDSHRGGVDKSLESTDSLSFDNNNAGAEYKSSSMEKDSSLDNTISRDVSFDTFGKHLTNSGMGKKWTNVNVLIETDISKVGIGDENVLDMGRRNTCPNPPLYRPLVNRSSFRSPLTSKYPRSLRNNCTPVTTKLTKGSETGAISKNSGDKCSSSAQTDISALPHQWRSETHLVGADYCLGGFTLPSKHCAPKPRSGKNSLRLSEKTQEARRVLLSDINFTSMVPELSRSADHLCQQKINEEDESGDYFKGNLLKTPDYSRGVTPSTSMIASPGISQWTVNESTTQTEGFWHDRGESFDSSKSYSLRSGNSNGVLTKHHRSRSVPSFRCAICKQNHHTMKPSESMYNATRTVTFQEPSQKIRGSLPDLRHDCTCPRRYGGGRSALYRMHESSGSTDSLLEEADEFVRHCNDDPVIVNVSSKSSRRCSEADIQKDFRPSKQSLPFLPKSPKCLKPGQLAKVIAKTGRVVVGRIRYCGPVASSDNSDETYVGLQLPHAFGDCDGSIDGKKFFECS</sequence>
<dbReference type="PROSITE" id="PS50245">
    <property type="entry name" value="CAP_GLY_2"/>
    <property type="match status" value="1"/>
</dbReference>
<dbReference type="Proteomes" id="UP000183832">
    <property type="component" value="Unassembled WGS sequence"/>
</dbReference>
<dbReference type="InterPro" id="IPR036859">
    <property type="entry name" value="CAP-Gly_dom_sf"/>
</dbReference>
<evidence type="ECO:0000259" key="2">
    <source>
        <dbReference type="PROSITE" id="PS50245"/>
    </source>
</evidence>
<organism evidence="3 4">
    <name type="scientific">Clunio marinus</name>
    <dbReference type="NCBI Taxonomy" id="568069"/>
    <lineage>
        <taxon>Eukaryota</taxon>
        <taxon>Metazoa</taxon>
        <taxon>Ecdysozoa</taxon>
        <taxon>Arthropoda</taxon>
        <taxon>Hexapoda</taxon>
        <taxon>Insecta</taxon>
        <taxon>Pterygota</taxon>
        <taxon>Neoptera</taxon>
        <taxon>Endopterygota</taxon>
        <taxon>Diptera</taxon>
        <taxon>Nematocera</taxon>
        <taxon>Chironomoidea</taxon>
        <taxon>Chironomidae</taxon>
        <taxon>Clunio</taxon>
    </lineage>
</organism>
<evidence type="ECO:0000256" key="1">
    <source>
        <dbReference type="SAM" id="MobiDB-lite"/>
    </source>
</evidence>